<dbReference type="Proteomes" id="UP001054945">
    <property type="component" value="Unassembled WGS sequence"/>
</dbReference>
<reference evidence="2 3" key="1">
    <citation type="submission" date="2021-06" db="EMBL/GenBank/DDBJ databases">
        <title>Caerostris extrusa draft genome.</title>
        <authorList>
            <person name="Kono N."/>
            <person name="Arakawa K."/>
        </authorList>
    </citation>
    <scope>NUCLEOTIDE SEQUENCE [LARGE SCALE GENOMIC DNA]</scope>
</reference>
<gene>
    <name evidence="2" type="primary">Arhgap18</name>
    <name evidence="2" type="ORF">CEXT_730001</name>
</gene>
<evidence type="ECO:0000313" key="3">
    <source>
        <dbReference type="Proteomes" id="UP001054945"/>
    </source>
</evidence>
<feature type="region of interest" description="Disordered" evidence="1">
    <location>
        <begin position="112"/>
        <end position="137"/>
    </location>
</feature>
<name>A0AAV4PB90_CAEEX</name>
<organism evidence="2 3">
    <name type="scientific">Caerostris extrusa</name>
    <name type="common">Bark spider</name>
    <name type="synonym">Caerostris bankana</name>
    <dbReference type="NCBI Taxonomy" id="172846"/>
    <lineage>
        <taxon>Eukaryota</taxon>
        <taxon>Metazoa</taxon>
        <taxon>Ecdysozoa</taxon>
        <taxon>Arthropoda</taxon>
        <taxon>Chelicerata</taxon>
        <taxon>Arachnida</taxon>
        <taxon>Araneae</taxon>
        <taxon>Araneomorphae</taxon>
        <taxon>Entelegynae</taxon>
        <taxon>Araneoidea</taxon>
        <taxon>Araneidae</taxon>
        <taxon>Caerostris</taxon>
    </lineage>
</organism>
<dbReference type="AlphaFoldDB" id="A0AAV4PB90"/>
<comment type="caution">
    <text evidence="2">The sequence shown here is derived from an EMBL/GenBank/DDBJ whole genome shotgun (WGS) entry which is preliminary data.</text>
</comment>
<sequence length="137" mass="15419">MEELSHFPHTEEIALNDQHPKEIIQHSEDENITRPKSCFHSWRVLLGIARGGWGEKILTFAQPANDQLAALQRNSNVQIGDLGEKDRNLVRSLAIIEVAALLDTYGLVPTRRRKPNSNLTSSEECKQPDEQLDSALP</sequence>
<evidence type="ECO:0000313" key="2">
    <source>
        <dbReference type="EMBL" id="GIX94329.1"/>
    </source>
</evidence>
<proteinExistence type="predicted"/>
<evidence type="ECO:0000256" key="1">
    <source>
        <dbReference type="SAM" id="MobiDB-lite"/>
    </source>
</evidence>
<accession>A0AAV4PB90</accession>
<keyword evidence="3" id="KW-1185">Reference proteome</keyword>
<dbReference type="EMBL" id="BPLR01004361">
    <property type="protein sequence ID" value="GIX94329.1"/>
    <property type="molecule type" value="Genomic_DNA"/>
</dbReference>
<protein>
    <submittedName>
        <fullName evidence="2">Rho GTPase-activating protein 18</fullName>
    </submittedName>
</protein>